<dbReference type="STRING" id="32024.GCA_000788295_01298"/>
<dbReference type="Gene3D" id="1.10.530.10">
    <property type="match status" value="1"/>
</dbReference>
<sequence>MVLLLRCSLVFFLCLGFSFGVVIDAVNLKKEPKSLAKDYYFYRLLTEGNYTKDDVYTLRDDVYRYKGRLKTAIEKVIGSKPEVVSQCEMAYPNIMDANESCQIKLLYMSRVLNLSNEDRNKLIEKYQSSYPNSANMLMGLNSKDPALYYEKTLDSLNFITYYNIYNKNKNFDKSYNLNFINKLINEKRFENTIKSFVINKNMSKFRKSLLKADPKNSYSYNVAFYLGVNALLFDKPDIAIKFFKQAANMTSYQSFKDNANFWVYYLSKDKTTLLDIANSDDINIYSIYARELASVNKKDIFVPRPKVASLKYYSVSDPFTWEYTKKTIKDMNSSQLTDFAAKFYTIDTVGHYSYMMEKASNYKNHYYPMAYDYLLDGVDVHRKALIFALARQESRFIPSAISVSYALGMMQFMPFLANDIGKKQLNIENFDQDDMFKPEVAYKFANVHLDYLEKYLYHPIFIAYAYNGGIGFTKKMLVNDAMFLKGKYEPFLSMELVKADETRDYGKKVLANYVVYLNALDANTSIQKLFEMLVQSEPMDKFRN</sequence>
<evidence type="ECO:0000313" key="4">
    <source>
        <dbReference type="Proteomes" id="UP000254920"/>
    </source>
</evidence>
<dbReference type="PANTHER" id="PTHR37423">
    <property type="entry name" value="SOLUBLE LYTIC MUREIN TRANSGLYCOSYLASE-RELATED"/>
    <property type="match status" value="1"/>
</dbReference>
<proteinExistence type="inferred from homology"/>
<evidence type="ECO:0000256" key="1">
    <source>
        <dbReference type="ARBA" id="ARBA00007734"/>
    </source>
</evidence>
<dbReference type="InterPro" id="IPR000189">
    <property type="entry name" value="Transglyc_AS"/>
</dbReference>
<dbReference type="AlphaFoldDB" id="A0A381DL02"/>
<gene>
    <name evidence="3" type="ORF">NCTC12475_01486</name>
</gene>
<dbReference type="GO" id="GO:0000270">
    <property type="term" value="P:peptidoglycan metabolic process"/>
    <property type="evidence" value="ECO:0007669"/>
    <property type="project" value="InterPro"/>
</dbReference>
<dbReference type="GO" id="GO:0008933">
    <property type="term" value="F:peptidoglycan lytic transglycosylase activity"/>
    <property type="evidence" value="ECO:0007669"/>
    <property type="project" value="InterPro"/>
</dbReference>
<dbReference type="Proteomes" id="UP000254920">
    <property type="component" value="Unassembled WGS sequence"/>
</dbReference>
<dbReference type="GO" id="GO:0016020">
    <property type="term" value="C:membrane"/>
    <property type="evidence" value="ECO:0007669"/>
    <property type="project" value="InterPro"/>
</dbReference>
<keyword evidence="4" id="KW-1185">Reference proteome</keyword>
<dbReference type="CDD" id="cd13401">
    <property type="entry name" value="Slt70-like"/>
    <property type="match status" value="1"/>
</dbReference>
<dbReference type="GeneID" id="93090130"/>
<dbReference type="SUPFAM" id="SSF53955">
    <property type="entry name" value="Lysozyme-like"/>
    <property type="match status" value="1"/>
</dbReference>
<dbReference type="PANTHER" id="PTHR37423:SF2">
    <property type="entry name" value="MEMBRANE-BOUND LYTIC MUREIN TRANSGLYCOSYLASE C"/>
    <property type="match status" value="1"/>
</dbReference>
<evidence type="ECO:0000313" key="3">
    <source>
        <dbReference type="EMBL" id="SUX11270.1"/>
    </source>
</evidence>
<organism evidence="3 4">
    <name type="scientific">Campylobacter sputorum subsp. sputorum</name>
    <dbReference type="NCBI Taxonomy" id="32024"/>
    <lineage>
        <taxon>Bacteria</taxon>
        <taxon>Pseudomonadati</taxon>
        <taxon>Campylobacterota</taxon>
        <taxon>Epsilonproteobacteria</taxon>
        <taxon>Campylobacterales</taxon>
        <taxon>Campylobacteraceae</taxon>
        <taxon>Campylobacter</taxon>
    </lineage>
</organism>
<dbReference type="RefSeq" id="WP_170228709.1">
    <property type="nucleotide sequence ID" value="NZ_CP043427.1"/>
</dbReference>
<dbReference type="PROSITE" id="PS00922">
    <property type="entry name" value="TRANSGLYCOSYLASE"/>
    <property type="match status" value="1"/>
</dbReference>
<dbReference type="InterPro" id="IPR008258">
    <property type="entry name" value="Transglycosylase_SLT_dom_1"/>
</dbReference>
<feature type="domain" description="Transglycosylase SLT" evidence="2">
    <location>
        <begin position="383"/>
        <end position="479"/>
    </location>
</feature>
<protein>
    <submittedName>
        <fullName evidence="3">Lytic murein transglycosylase</fullName>
    </submittedName>
</protein>
<comment type="similarity">
    <text evidence="1">Belongs to the transglycosylase Slt family.</text>
</comment>
<name>A0A381DL02_9BACT</name>
<dbReference type="Pfam" id="PF01464">
    <property type="entry name" value="SLT"/>
    <property type="match status" value="1"/>
</dbReference>
<reference evidence="3 4" key="1">
    <citation type="submission" date="2018-06" db="EMBL/GenBank/DDBJ databases">
        <authorList>
            <consortium name="Pathogen Informatics"/>
            <person name="Doyle S."/>
        </authorList>
    </citation>
    <scope>NUCLEOTIDE SEQUENCE [LARGE SCALE GENOMIC DNA]</scope>
    <source>
        <strain evidence="3 4">NCTC12475</strain>
    </source>
</reference>
<evidence type="ECO:0000259" key="2">
    <source>
        <dbReference type="Pfam" id="PF01464"/>
    </source>
</evidence>
<dbReference type="InterPro" id="IPR023346">
    <property type="entry name" value="Lysozyme-like_dom_sf"/>
</dbReference>
<accession>A0A381DL02</accession>
<dbReference type="EMBL" id="UFVD01000001">
    <property type="protein sequence ID" value="SUX11270.1"/>
    <property type="molecule type" value="Genomic_DNA"/>
</dbReference>